<evidence type="ECO:0000256" key="2">
    <source>
        <dbReference type="ARBA" id="ARBA00012379"/>
    </source>
</evidence>
<comment type="caution">
    <text evidence="8">The sequence shown here is derived from an EMBL/GenBank/DDBJ whole genome shotgun (WGS) entry which is preliminary data.</text>
</comment>
<dbReference type="PANTHER" id="PTHR11241:SF0">
    <property type="entry name" value="DEOXYURIDINE 5'-TRIPHOSPHATE NUCLEOTIDOHYDROLASE"/>
    <property type="match status" value="1"/>
</dbReference>
<evidence type="ECO:0000256" key="4">
    <source>
        <dbReference type="ARBA" id="ARBA00023080"/>
    </source>
</evidence>
<dbReference type="InterPro" id="IPR036157">
    <property type="entry name" value="dUTPase-like_sf"/>
</dbReference>
<dbReference type="InterPro" id="IPR029054">
    <property type="entry name" value="dUTPase-like"/>
</dbReference>
<feature type="domain" description="dUTPase-like" evidence="7">
    <location>
        <begin position="14"/>
        <end position="141"/>
    </location>
</feature>
<keyword evidence="3 8" id="KW-0378">Hydrolase</keyword>
<comment type="similarity">
    <text evidence="1">Belongs to the dUTPase family.</text>
</comment>
<dbReference type="CDD" id="cd07557">
    <property type="entry name" value="trimeric_dUTPase"/>
    <property type="match status" value="1"/>
</dbReference>
<dbReference type="GO" id="GO:0004170">
    <property type="term" value="F:dUTP diphosphatase activity"/>
    <property type="evidence" value="ECO:0007669"/>
    <property type="project" value="UniProtKB-EC"/>
</dbReference>
<comment type="catalytic activity">
    <reaction evidence="5">
        <text>dUTP + H2O = dUMP + diphosphate + H(+)</text>
        <dbReference type="Rhea" id="RHEA:10248"/>
        <dbReference type="ChEBI" id="CHEBI:15377"/>
        <dbReference type="ChEBI" id="CHEBI:15378"/>
        <dbReference type="ChEBI" id="CHEBI:33019"/>
        <dbReference type="ChEBI" id="CHEBI:61555"/>
        <dbReference type="ChEBI" id="CHEBI:246422"/>
        <dbReference type="EC" id="3.6.1.23"/>
    </reaction>
</comment>
<dbReference type="Proteomes" id="UP000606463">
    <property type="component" value="Unassembled WGS sequence"/>
</dbReference>
<keyword evidence="4" id="KW-0546">Nucleotide metabolism</keyword>
<gene>
    <name evidence="8" type="ORF">EYH37_03575</name>
</gene>
<dbReference type="Gene3D" id="2.70.40.10">
    <property type="match status" value="1"/>
</dbReference>
<name>A0A9D1CF02_AQUAO</name>
<organism evidence="8 9">
    <name type="scientific">Aquifex aeolicus</name>
    <dbReference type="NCBI Taxonomy" id="63363"/>
    <lineage>
        <taxon>Bacteria</taxon>
        <taxon>Pseudomonadati</taxon>
        <taxon>Aquificota</taxon>
        <taxon>Aquificia</taxon>
        <taxon>Aquificales</taxon>
        <taxon>Aquificaceae</taxon>
        <taxon>Aquifex</taxon>
    </lineage>
</organism>
<dbReference type="GO" id="GO:0006226">
    <property type="term" value="P:dUMP biosynthetic process"/>
    <property type="evidence" value="ECO:0007669"/>
    <property type="project" value="InterPro"/>
</dbReference>
<dbReference type="GO" id="GO:0046081">
    <property type="term" value="P:dUTP catabolic process"/>
    <property type="evidence" value="ECO:0007669"/>
    <property type="project" value="InterPro"/>
</dbReference>
<dbReference type="InterPro" id="IPR033704">
    <property type="entry name" value="dUTPase_trimeric"/>
</dbReference>
<evidence type="ECO:0000256" key="1">
    <source>
        <dbReference type="ARBA" id="ARBA00006581"/>
    </source>
</evidence>
<evidence type="ECO:0000259" key="7">
    <source>
        <dbReference type="Pfam" id="PF00692"/>
    </source>
</evidence>
<dbReference type="AlphaFoldDB" id="A0A9D1CF02"/>
<evidence type="ECO:0000313" key="9">
    <source>
        <dbReference type="Proteomes" id="UP000606463"/>
    </source>
</evidence>
<evidence type="ECO:0000313" key="8">
    <source>
        <dbReference type="EMBL" id="HIP98425.1"/>
    </source>
</evidence>
<dbReference type="NCBIfam" id="TIGR00576">
    <property type="entry name" value="dut"/>
    <property type="match status" value="1"/>
</dbReference>
<dbReference type="Pfam" id="PF00692">
    <property type="entry name" value="dUTPase"/>
    <property type="match status" value="1"/>
</dbReference>
<dbReference type="NCBIfam" id="NF001862">
    <property type="entry name" value="PRK00601.1"/>
    <property type="match status" value="1"/>
</dbReference>
<proteinExistence type="inferred from homology"/>
<dbReference type="SUPFAM" id="SSF51283">
    <property type="entry name" value="dUTPase-like"/>
    <property type="match status" value="1"/>
</dbReference>
<sequence length="143" mass="15846">MGLRLKVKKLREDARLPVRKRKGDAGLDLYSVENVILKPGEWKAVSTGIAIEIPQGYFGLVKDRSGLALKYALHCLAGVIDENYRGEVKVLLINLGNREVKLEKHSRIAQLLIVPYLETEVEESENLSDTERGEKGFGSSGLG</sequence>
<dbReference type="PANTHER" id="PTHR11241">
    <property type="entry name" value="DEOXYURIDINE 5'-TRIPHOSPHATE NUCLEOTIDOHYDROLASE"/>
    <property type="match status" value="1"/>
</dbReference>
<dbReference type="GO" id="GO:0000287">
    <property type="term" value="F:magnesium ion binding"/>
    <property type="evidence" value="ECO:0007669"/>
    <property type="project" value="InterPro"/>
</dbReference>
<protein>
    <recommendedName>
        <fullName evidence="2">dUTP diphosphatase</fullName>
        <ecNumber evidence="2">3.6.1.23</ecNumber>
    </recommendedName>
</protein>
<dbReference type="InterPro" id="IPR008181">
    <property type="entry name" value="dUTPase"/>
</dbReference>
<feature type="region of interest" description="Disordered" evidence="6">
    <location>
        <begin position="124"/>
        <end position="143"/>
    </location>
</feature>
<evidence type="ECO:0000256" key="6">
    <source>
        <dbReference type="SAM" id="MobiDB-lite"/>
    </source>
</evidence>
<evidence type="ECO:0000256" key="3">
    <source>
        <dbReference type="ARBA" id="ARBA00022801"/>
    </source>
</evidence>
<dbReference type="EMBL" id="DQVE01000037">
    <property type="protein sequence ID" value="HIP98425.1"/>
    <property type="molecule type" value="Genomic_DNA"/>
</dbReference>
<accession>A0A9D1CF02</accession>
<reference evidence="8" key="1">
    <citation type="journal article" date="2020" name="ISME J.">
        <title>Gammaproteobacteria mediating utilization of methyl-, sulfur- and petroleum organic compounds in deep ocean hydrothermal plumes.</title>
        <authorList>
            <person name="Zhou Z."/>
            <person name="Liu Y."/>
            <person name="Pan J."/>
            <person name="Cron B.R."/>
            <person name="Toner B.M."/>
            <person name="Anantharaman K."/>
            <person name="Breier J.A."/>
            <person name="Dick G.J."/>
            <person name="Li M."/>
        </authorList>
    </citation>
    <scope>NUCLEOTIDE SEQUENCE</scope>
    <source>
        <strain evidence="8">SZUA-1501</strain>
    </source>
</reference>
<dbReference type="EC" id="3.6.1.23" evidence="2"/>
<evidence type="ECO:0000256" key="5">
    <source>
        <dbReference type="ARBA" id="ARBA00047686"/>
    </source>
</evidence>